<dbReference type="Proteomes" id="UP000058925">
    <property type="component" value="Chromosome"/>
</dbReference>
<name>A0A654LZG1_9ARCH</name>
<sequence length="361" mass="39421">MHIHKSNNLITGLMTAVVTLAIFGFALPNQVMGQNNGTEQQNQTDYTGFHSNIEQIIGHIEKAEYNKFHNNTELTLGHTLHPIDEVLSLVTIPLSTADSNLNDTYFNDLNQLAGLAANNNTTLEEFEDKGKSSIDLSNNVITTVIPSAVLNTAEHNISVIKDLLKTAASEYKEGVAGGNITLDLEYQDGSAFLDRANTMFNNTKNISNDTSVITTLLSNFANLTDSFQNLRDQAVVEQIIQKITNGLSTNGSSTASDASTNPTSQDYIAKIRGLLNDVVSAYESNDKIKAKELATAAYLDNFEYIEAPIGKALSDKGEALLREKLREQIDGNASIDEIKQNIADINKVLDESTTYLESNPQ</sequence>
<proteinExistence type="predicted"/>
<evidence type="ECO:0000313" key="2">
    <source>
        <dbReference type="Proteomes" id="UP000058925"/>
    </source>
</evidence>
<gene>
    <name evidence="1" type="ORF">NMY3_02754</name>
</gene>
<organism evidence="1 2">
    <name type="scientific">Candidatus Nitrosocosmicus oleophilus</name>
    <dbReference type="NCBI Taxonomy" id="1353260"/>
    <lineage>
        <taxon>Archaea</taxon>
        <taxon>Nitrososphaerota</taxon>
        <taxon>Nitrososphaeria</taxon>
        <taxon>Nitrososphaerales</taxon>
        <taxon>Nitrososphaeraceae</taxon>
        <taxon>Candidatus Nitrosocosmicus</taxon>
    </lineage>
</organism>
<dbReference type="KEGG" id="taa:NMY3_02754"/>
<dbReference type="GeneID" id="60422669"/>
<dbReference type="OrthoDB" id="12289at2157"/>
<dbReference type="AlphaFoldDB" id="A0A654LZG1"/>
<dbReference type="RefSeq" id="WP_196816124.1">
    <property type="nucleotide sequence ID" value="NZ_CP012850.1"/>
</dbReference>
<reference evidence="2" key="1">
    <citation type="submission" date="2015-10" db="EMBL/GenBank/DDBJ databases">
        <title>Niche specialization of a soil ammonia-oxidizing archaeon, Candidatus Nitrosocosmicus oleophilus.</title>
        <authorList>
            <person name="Jung M.-Y."/>
            <person name="Rhee S.-K."/>
        </authorList>
    </citation>
    <scope>NUCLEOTIDE SEQUENCE [LARGE SCALE GENOMIC DNA]</scope>
    <source>
        <strain evidence="2">MY3</strain>
    </source>
</reference>
<dbReference type="EMBL" id="CP012850">
    <property type="protein sequence ID" value="ALI36944.1"/>
    <property type="molecule type" value="Genomic_DNA"/>
</dbReference>
<evidence type="ECO:0000313" key="1">
    <source>
        <dbReference type="EMBL" id="ALI36944.1"/>
    </source>
</evidence>
<protein>
    <submittedName>
        <fullName evidence="1">Uncharacterized protein</fullName>
    </submittedName>
</protein>
<keyword evidence="2" id="KW-1185">Reference proteome</keyword>
<accession>A0A654LZG1</accession>